<name>A0ABT2MEJ6_9MYCO</name>
<dbReference type="InterPro" id="IPR041522">
    <property type="entry name" value="CdaR_GGDEF"/>
</dbReference>
<dbReference type="Pfam" id="PF13556">
    <property type="entry name" value="HTH_30"/>
    <property type="match status" value="1"/>
</dbReference>
<comment type="caution">
    <text evidence="4">The sequence shown here is derived from an EMBL/GenBank/DDBJ whole genome shotgun (WGS) entry which is preliminary data.</text>
</comment>
<dbReference type="Gene3D" id="1.10.10.2840">
    <property type="entry name" value="PucR C-terminal helix-turn-helix domain"/>
    <property type="match status" value="1"/>
</dbReference>
<dbReference type="RefSeq" id="WP_260994750.1">
    <property type="nucleotide sequence ID" value="NZ_JAODWD010000005.1"/>
</dbReference>
<dbReference type="InterPro" id="IPR025736">
    <property type="entry name" value="PucR_C-HTH_dom"/>
</dbReference>
<accession>A0ABT2MEJ6</accession>
<gene>
    <name evidence="4" type="ORF">N4S67_19880</name>
</gene>
<dbReference type="InterPro" id="IPR042070">
    <property type="entry name" value="PucR_C-HTH_sf"/>
</dbReference>
<proteinExistence type="inferred from homology"/>
<sequence length="412" mass="44382">MRRLVAALQHLSSLAVQDAGLESVAEFVAERIDTAVAVVDDQLTLLAASGGSESDAARYFSDPARRTRLAQVLAVAAPTRRALRIPGVAGVEPIIVAPVPVGDTVPAFLLTLDVGDFGSGEDLRLLLSEHAATICGVILGRARVLAAAATQARGDLIEGLLAGAGSDADEVRRWAAHLGYDEHRKHRVVSVVVVDASDGEDAARLPAAVARFFNTQAPDAITALRGREVVVVLPEQDDATQRALRLAERCIGRMSETFGAAPINAGVGGMCSSSTEIARSYDDARRTVDIVCRTGHVGTSLAVEQLGIHRLLLQVASRTQLRAFARQVFGDLLVHGNGTTTEYLSTLARYFRANNSPQAVARELHMHRNTVIYRIRRIEEMSSLDLRNYRDRLMAQVALEILDMVDLEEAIS</sequence>
<reference evidence="5" key="1">
    <citation type="submission" date="2023-07" db="EMBL/GenBank/DDBJ databases">
        <authorList>
            <person name="Deng Y."/>
            <person name="Zhang Y.-Q."/>
        </authorList>
    </citation>
    <scope>NUCLEOTIDE SEQUENCE [LARGE SCALE GENOMIC DNA]</scope>
    <source>
        <strain evidence="5">CPCC 205710</strain>
    </source>
</reference>
<organism evidence="4 5">
    <name type="scientific">Mycobacterium deserti</name>
    <dbReference type="NCBI Taxonomy" id="2978347"/>
    <lineage>
        <taxon>Bacteria</taxon>
        <taxon>Bacillati</taxon>
        <taxon>Actinomycetota</taxon>
        <taxon>Actinomycetes</taxon>
        <taxon>Mycobacteriales</taxon>
        <taxon>Mycobacteriaceae</taxon>
        <taxon>Mycobacterium</taxon>
    </lineage>
</organism>
<dbReference type="PANTHER" id="PTHR33744:SF1">
    <property type="entry name" value="DNA-BINDING TRANSCRIPTIONAL ACTIVATOR ADER"/>
    <property type="match status" value="1"/>
</dbReference>
<dbReference type="PANTHER" id="PTHR33744">
    <property type="entry name" value="CARBOHYDRATE DIACID REGULATOR"/>
    <property type="match status" value="1"/>
</dbReference>
<evidence type="ECO:0000313" key="5">
    <source>
        <dbReference type="Proteomes" id="UP001206639"/>
    </source>
</evidence>
<comment type="similarity">
    <text evidence="1">Belongs to the CdaR family.</text>
</comment>
<dbReference type="EMBL" id="JAODWD010000005">
    <property type="protein sequence ID" value="MCT7660667.1"/>
    <property type="molecule type" value="Genomic_DNA"/>
</dbReference>
<protein>
    <submittedName>
        <fullName evidence="4">Helix-turn-helix domain-containing protein</fullName>
    </submittedName>
</protein>
<feature type="domain" description="CdaR GGDEF-like" evidence="3">
    <location>
        <begin position="166"/>
        <end position="289"/>
    </location>
</feature>
<dbReference type="Pfam" id="PF17853">
    <property type="entry name" value="GGDEF_2"/>
    <property type="match status" value="1"/>
</dbReference>
<evidence type="ECO:0000259" key="2">
    <source>
        <dbReference type="Pfam" id="PF13556"/>
    </source>
</evidence>
<evidence type="ECO:0000313" key="4">
    <source>
        <dbReference type="EMBL" id="MCT7660667.1"/>
    </source>
</evidence>
<evidence type="ECO:0000259" key="3">
    <source>
        <dbReference type="Pfam" id="PF17853"/>
    </source>
</evidence>
<dbReference type="Proteomes" id="UP001206639">
    <property type="component" value="Unassembled WGS sequence"/>
</dbReference>
<keyword evidence="5" id="KW-1185">Reference proteome</keyword>
<feature type="domain" description="PucR C-terminal helix-turn-helix" evidence="2">
    <location>
        <begin position="344"/>
        <end position="401"/>
    </location>
</feature>
<dbReference type="InterPro" id="IPR051448">
    <property type="entry name" value="CdaR-like_regulators"/>
</dbReference>
<evidence type="ECO:0000256" key="1">
    <source>
        <dbReference type="ARBA" id="ARBA00006754"/>
    </source>
</evidence>